<feature type="compositionally biased region" description="Polar residues" evidence="1">
    <location>
        <begin position="55"/>
        <end position="67"/>
    </location>
</feature>
<organism evidence="2 3">
    <name type="scientific">Branchiostoma lanceolatum</name>
    <name type="common">Common lancelet</name>
    <name type="synonym">Amphioxus lanceolatum</name>
    <dbReference type="NCBI Taxonomy" id="7740"/>
    <lineage>
        <taxon>Eukaryota</taxon>
        <taxon>Metazoa</taxon>
        <taxon>Chordata</taxon>
        <taxon>Cephalochordata</taxon>
        <taxon>Leptocardii</taxon>
        <taxon>Amphioxiformes</taxon>
        <taxon>Branchiostomatidae</taxon>
        <taxon>Branchiostoma</taxon>
    </lineage>
</organism>
<evidence type="ECO:0000256" key="1">
    <source>
        <dbReference type="SAM" id="MobiDB-lite"/>
    </source>
</evidence>
<proteinExistence type="predicted"/>
<evidence type="ECO:0000313" key="3">
    <source>
        <dbReference type="Proteomes" id="UP000838412"/>
    </source>
</evidence>
<accession>A0A8J9YR93</accession>
<dbReference type="Proteomes" id="UP000838412">
    <property type="component" value="Chromosome 1"/>
</dbReference>
<dbReference type="AlphaFoldDB" id="A0A8J9YR93"/>
<evidence type="ECO:0000313" key="2">
    <source>
        <dbReference type="EMBL" id="CAH1233295.1"/>
    </source>
</evidence>
<name>A0A8J9YR93_BRALA</name>
<reference evidence="2" key="1">
    <citation type="submission" date="2022-01" db="EMBL/GenBank/DDBJ databases">
        <authorList>
            <person name="Braso-Vives M."/>
        </authorList>
    </citation>
    <scope>NUCLEOTIDE SEQUENCE</scope>
</reference>
<dbReference type="EMBL" id="OV696686">
    <property type="protein sequence ID" value="CAH1233295.1"/>
    <property type="molecule type" value="Genomic_DNA"/>
</dbReference>
<keyword evidence="3" id="KW-1185">Reference proteome</keyword>
<gene>
    <name evidence="2" type="primary">Hypp673</name>
    <name evidence="2" type="ORF">BLAG_LOCUS2105</name>
</gene>
<sequence>MPHDHMTELIHDDKQFGEVHHVCASCLTRHDTAAYNHGSSDCSQKGGRDQRGTGKKSTAGNAPSKQA</sequence>
<feature type="region of interest" description="Disordered" evidence="1">
    <location>
        <begin position="37"/>
        <end position="67"/>
    </location>
</feature>
<protein>
    <submittedName>
        <fullName evidence="2">Hypp673 protein</fullName>
    </submittedName>
</protein>